<name>A0A2T9YU65_9FUNG</name>
<evidence type="ECO:0000313" key="3">
    <source>
        <dbReference type="Proteomes" id="UP000245383"/>
    </source>
</evidence>
<feature type="compositionally biased region" description="Basic and acidic residues" evidence="1">
    <location>
        <begin position="16"/>
        <end position="28"/>
    </location>
</feature>
<dbReference type="AlphaFoldDB" id="A0A2T9YU65"/>
<comment type="caution">
    <text evidence="2">The sequence shown here is derived from an EMBL/GenBank/DDBJ whole genome shotgun (WGS) entry which is preliminary data.</text>
</comment>
<accession>A0A2T9YU65</accession>
<dbReference type="Proteomes" id="UP000245383">
    <property type="component" value="Unassembled WGS sequence"/>
</dbReference>
<organism evidence="2 3">
    <name type="scientific">Smittium simulii</name>
    <dbReference type="NCBI Taxonomy" id="133385"/>
    <lineage>
        <taxon>Eukaryota</taxon>
        <taxon>Fungi</taxon>
        <taxon>Fungi incertae sedis</taxon>
        <taxon>Zoopagomycota</taxon>
        <taxon>Kickxellomycotina</taxon>
        <taxon>Harpellomycetes</taxon>
        <taxon>Harpellales</taxon>
        <taxon>Legeriomycetaceae</taxon>
        <taxon>Smittium</taxon>
    </lineage>
</organism>
<evidence type="ECO:0000256" key="1">
    <source>
        <dbReference type="SAM" id="MobiDB-lite"/>
    </source>
</evidence>
<proteinExistence type="predicted"/>
<dbReference type="EMBL" id="MBFR01000046">
    <property type="protein sequence ID" value="PVU95814.1"/>
    <property type="molecule type" value="Genomic_DNA"/>
</dbReference>
<evidence type="ECO:0000313" key="2">
    <source>
        <dbReference type="EMBL" id="PVU95814.1"/>
    </source>
</evidence>
<keyword evidence="3" id="KW-1185">Reference proteome</keyword>
<sequence length="262" mass="29243">MLGLISKRVMATEKAQTSEHEKNRDEQNSRGASNAKLKNLIKRRSKSVVGALKVMNLKTGDRSGGIHIWAEKSKELVGGKTGILGGKKKEKWAESMGSTVEIEEEYCEMDFKVLDLVPDSRYFSSCAGLQTELRQLPRKADRISLNSRKEVQKIGYFSKEGQKSGYFSKEGQKIGYRSFASSFISRKVNVLLNLSSNKSIKYSKRVPARLNSPRLFPDCDSLLTLDFISILTAEKILVSGKASLLTAVLLKNFDNALKLQLN</sequence>
<feature type="region of interest" description="Disordered" evidence="1">
    <location>
        <begin position="11"/>
        <end position="36"/>
    </location>
</feature>
<protein>
    <submittedName>
        <fullName evidence="2">Uncharacterized protein</fullName>
    </submittedName>
</protein>
<reference evidence="2 3" key="1">
    <citation type="journal article" date="2018" name="MBio">
        <title>Comparative Genomics Reveals the Core Gene Toolbox for the Fungus-Insect Symbiosis.</title>
        <authorList>
            <person name="Wang Y."/>
            <person name="Stata M."/>
            <person name="Wang W."/>
            <person name="Stajich J.E."/>
            <person name="White M.M."/>
            <person name="Moncalvo J.M."/>
        </authorList>
    </citation>
    <scope>NUCLEOTIDE SEQUENCE [LARGE SCALE GENOMIC DNA]</scope>
    <source>
        <strain evidence="2 3">SWE-8-4</strain>
    </source>
</reference>
<gene>
    <name evidence="2" type="ORF">BB561_001581</name>
</gene>